<reference evidence="2" key="1">
    <citation type="submission" date="2021-03" db="EMBL/GenBank/DDBJ databases">
        <authorList>
            <person name="Li Z."/>
            <person name="Yang C."/>
        </authorList>
    </citation>
    <scope>NUCLEOTIDE SEQUENCE</scope>
    <source>
        <strain evidence="2">Dzin_1.0</strain>
        <tissue evidence="2">Leaf</tissue>
    </source>
</reference>
<organism evidence="2 3">
    <name type="scientific">Dioscorea zingiberensis</name>
    <dbReference type="NCBI Taxonomy" id="325984"/>
    <lineage>
        <taxon>Eukaryota</taxon>
        <taxon>Viridiplantae</taxon>
        <taxon>Streptophyta</taxon>
        <taxon>Embryophyta</taxon>
        <taxon>Tracheophyta</taxon>
        <taxon>Spermatophyta</taxon>
        <taxon>Magnoliopsida</taxon>
        <taxon>Liliopsida</taxon>
        <taxon>Dioscoreales</taxon>
        <taxon>Dioscoreaceae</taxon>
        <taxon>Dioscorea</taxon>
    </lineage>
</organism>
<reference evidence="2" key="2">
    <citation type="journal article" date="2022" name="Hortic Res">
        <title>The genome of Dioscorea zingiberensis sheds light on the biosynthesis, origin and evolution of the medicinally important diosgenin saponins.</title>
        <authorList>
            <person name="Li Y."/>
            <person name="Tan C."/>
            <person name="Li Z."/>
            <person name="Guo J."/>
            <person name="Li S."/>
            <person name="Chen X."/>
            <person name="Wang C."/>
            <person name="Dai X."/>
            <person name="Yang H."/>
            <person name="Song W."/>
            <person name="Hou L."/>
            <person name="Xu J."/>
            <person name="Tong Z."/>
            <person name="Xu A."/>
            <person name="Yuan X."/>
            <person name="Wang W."/>
            <person name="Yang Q."/>
            <person name="Chen L."/>
            <person name="Sun Z."/>
            <person name="Wang K."/>
            <person name="Pan B."/>
            <person name="Chen J."/>
            <person name="Bao Y."/>
            <person name="Liu F."/>
            <person name="Qi X."/>
            <person name="Gang D.R."/>
            <person name="Wen J."/>
            <person name="Li J."/>
        </authorList>
    </citation>
    <scope>NUCLEOTIDE SEQUENCE</scope>
    <source>
        <strain evidence="2">Dzin_1.0</strain>
    </source>
</reference>
<protein>
    <submittedName>
        <fullName evidence="2">Uncharacterized protein</fullName>
    </submittedName>
</protein>
<dbReference type="EMBL" id="JAGGNH010000001">
    <property type="protein sequence ID" value="KAJ0984218.1"/>
    <property type="molecule type" value="Genomic_DNA"/>
</dbReference>
<name>A0A9D5D505_9LILI</name>
<dbReference type="PANTHER" id="PTHR33098">
    <property type="entry name" value="COTTON FIBER (DUF761)"/>
    <property type="match status" value="1"/>
</dbReference>
<dbReference type="InterPro" id="IPR008480">
    <property type="entry name" value="DUF761_pln"/>
</dbReference>
<feature type="region of interest" description="Disordered" evidence="1">
    <location>
        <begin position="98"/>
        <end position="118"/>
    </location>
</feature>
<sequence length="147" mass="16910">MGAKRFQVLRRLKQAVKKVRFLLSFSTNKWFMSSIARSPGSHRLSYKRQPSLLDCGGTSSAGELDDENYFQILCLPTASLSPEVAKDRTVTRTISSLSRFSKTTSGSSEKEEEEEDVDRRADDFIAKFYKHIQMERQVSLELRYCRN</sequence>
<evidence type="ECO:0000313" key="3">
    <source>
        <dbReference type="Proteomes" id="UP001085076"/>
    </source>
</evidence>
<evidence type="ECO:0000313" key="2">
    <source>
        <dbReference type="EMBL" id="KAJ0984218.1"/>
    </source>
</evidence>
<dbReference type="AlphaFoldDB" id="A0A9D5D505"/>
<comment type="caution">
    <text evidence="2">The sequence shown here is derived from an EMBL/GenBank/DDBJ whole genome shotgun (WGS) entry which is preliminary data.</text>
</comment>
<keyword evidence="3" id="KW-1185">Reference proteome</keyword>
<evidence type="ECO:0000256" key="1">
    <source>
        <dbReference type="SAM" id="MobiDB-lite"/>
    </source>
</evidence>
<dbReference type="Pfam" id="PF05553">
    <property type="entry name" value="DUF761"/>
    <property type="match status" value="1"/>
</dbReference>
<dbReference type="PANTHER" id="PTHR33098:SF112">
    <property type="entry name" value="COTTON FIBER PROTEIN"/>
    <property type="match status" value="1"/>
</dbReference>
<gene>
    <name evidence="2" type="ORF">J5N97_002574</name>
</gene>
<dbReference type="Proteomes" id="UP001085076">
    <property type="component" value="Miscellaneous, Linkage group lg01"/>
</dbReference>
<accession>A0A9D5D505</accession>
<proteinExistence type="predicted"/>
<dbReference type="OrthoDB" id="1682876at2759"/>